<keyword evidence="1" id="KW-0460">Magnesium</keyword>
<dbReference type="AlphaFoldDB" id="A0A2V3ZZ95"/>
<protein>
    <submittedName>
        <fullName evidence="3">Nucleotidyltransferase family protein</fullName>
    </submittedName>
</protein>
<organism evidence="3 4">
    <name type="scientific">Marinobacter vulgaris</name>
    <dbReference type="NCBI Taxonomy" id="1928331"/>
    <lineage>
        <taxon>Bacteria</taxon>
        <taxon>Pseudomonadati</taxon>
        <taxon>Pseudomonadota</taxon>
        <taxon>Gammaproteobacteria</taxon>
        <taxon>Pseudomonadales</taxon>
        <taxon>Marinobacteraceae</taxon>
        <taxon>Marinobacter</taxon>
    </lineage>
</organism>
<dbReference type="PANTHER" id="PTHR43777">
    <property type="entry name" value="MOLYBDENUM COFACTOR CYTIDYLYLTRANSFERASE"/>
    <property type="match status" value="1"/>
</dbReference>
<reference evidence="4" key="1">
    <citation type="submission" date="2018-05" db="EMBL/GenBank/DDBJ databases">
        <authorList>
            <person name="Lu D."/>
        </authorList>
    </citation>
    <scope>NUCLEOTIDE SEQUENCE [LARGE SCALE GENOMIC DNA]</scope>
    <source>
        <strain evidence="4">F01</strain>
    </source>
</reference>
<dbReference type="InterPro" id="IPR029044">
    <property type="entry name" value="Nucleotide-diphossugar_trans"/>
</dbReference>
<evidence type="ECO:0000313" key="3">
    <source>
        <dbReference type="EMBL" id="PXX91111.1"/>
    </source>
</evidence>
<reference evidence="3 4" key="2">
    <citation type="submission" date="2018-06" db="EMBL/GenBank/DDBJ databases">
        <title>Marinobactersediminissp. nov, a moderately halophilic bacterium isolated from marine solar saltern.</title>
        <authorList>
            <person name="Zhang Y."/>
        </authorList>
    </citation>
    <scope>NUCLEOTIDE SEQUENCE [LARGE SCALE GENOMIC DNA]</scope>
    <source>
        <strain evidence="3 4">F01</strain>
    </source>
</reference>
<dbReference type="EMBL" id="QFWX01000004">
    <property type="protein sequence ID" value="PXX91111.1"/>
    <property type="molecule type" value="Genomic_DNA"/>
</dbReference>
<sequence>MAETGSDGHGAFPVLVLAGGSSRRMGRAKALLRLNGGTLLDHAIGQAKQLGTPVTVVTGCRSPIVRYRCRVQPSAWVHARGWRAGMSESLKAGLASLGPSARGAFIVLLDQPLVSPASLGELAEAARSNPSRPVAADMQGKPGAPAYIPRQLWPHIMMLEGDRGAAAILARNGARRIAMAGAESDVDTPADWRRISHQLAEKS</sequence>
<dbReference type="CDD" id="cd04182">
    <property type="entry name" value="GT_2_like_f"/>
    <property type="match status" value="1"/>
</dbReference>
<gene>
    <name evidence="3" type="ORF">DIT71_10580</name>
</gene>
<proteinExistence type="predicted"/>
<dbReference type="InterPro" id="IPR025877">
    <property type="entry name" value="MobA-like_NTP_Trfase"/>
</dbReference>
<dbReference type="Pfam" id="PF12804">
    <property type="entry name" value="NTP_transf_3"/>
    <property type="match status" value="1"/>
</dbReference>
<evidence type="ECO:0000313" key="4">
    <source>
        <dbReference type="Proteomes" id="UP000253987"/>
    </source>
</evidence>
<feature type="domain" description="MobA-like NTP transferase" evidence="2">
    <location>
        <begin position="14"/>
        <end position="172"/>
    </location>
</feature>
<keyword evidence="4" id="KW-1185">Reference proteome</keyword>
<dbReference type="Proteomes" id="UP000253987">
    <property type="component" value="Unassembled WGS sequence"/>
</dbReference>
<evidence type="ECO:0000256" key="1">
    <source>
        <dbReference type="ARBA" id="ARBA00022842"/>
    </source>
</evidence>
<dbReference type="PANTHER" id="PTHR43777:SF1">
    <property type="entry name" value="MOLYBDENUM COFACTOR CYTIDYLYLTRANSFERASE"/>
    <property type="match status" value="1"/>
</dbReference>
<comment type="caution">
    <text evidence="3">The sequence shown here is derived from an EMBL/GenBank/DDBJ whole genome shotgun (WGS) entry which is preliminary data.</text>
</comment>
<dbReference type="Gene3D" id="3.90.550.10">
    <property type="entry name" value="Spore Coat Polysaccharide Biosynthesis Protein SpsA, Chain A"/>
    <property type="match status" value="1"/>
</dbReference>
<dbReference type="OrthoDB" id="285216at2"/>
<dbReference type="GO" id="GO:0016779">
    <property type="term" value="F:nucleotidyltransferase activity"/>
    <property type="evidence" value="ECO:0007669"/>
    <property type="project" value="UniProtKB-ARBA"/>
</dbReference>
<keyword evidence="3" id="KW-0808">Transferase</keyword>
<evidence type="ECO:0000259" key="2">
    <source>
        <dbReference type="Pfam" id="PF12804"/>
    </source>
</evidence>
<dbReference type="SUPFAM" id="SSF53448">
    <property type="entry name" value="Nucleotide-diphospho-sugar transferases"/>
    <property type="match status" value="1"/>
</dbReference>
<name>A0A2V3ZZ95_9GAMM</name>
<accession>A0A2V3ZZ95</accession>